<feature type="transmembrane region" description="Helical" evidence="6">
    <location>
        <begin position="209"/>
        <end position="226"/>
    </location>
</feature>
<feature type="transmembrane region" description="Helical" evidence="6">
    <location>
        <begin position="284"/>
        <end position="306"/>
    </location>
</feature>
<evidence type="ECO:0000259" key="7">
    <source>
        <dbReference type="PROSITE" id="PS50850"/>
    </source>
</evidence>
<evidence type="ECO:0000256" key="2">
    <source>
        <dbReference type="ARBA" id="ARBA00022448"/>
    </source>
</evidence>
<dbReference type="InterPro" id="IPR020846">
    <property type="entry name" value="MFS_dom"/>
</dbReference>
<dbReference type="GO" id="GO:0022857">
    <property type="term" value="F:transmembrane transporter activity"/>
    <property type="evidence" value="ECO:0007669"/>
    <property type="project" value="InterPro"/>
</dbReference>
<feature type="transmembrane region" description="Helical" evidence="6">
    <location>
        <begin position="102"/>
        <end position="124"/>
    </location>
</feature>
<evidence type="ECO:0000256" key="6">
    <source>
        <dbReference type="SAM" id="Phobius"/>
    </source>
</evidence>
<keyword evidence="5 6" id="KW-0472">Membrane</keyword>
<evidence type="ECO:0000313" key="8">
    <source>
        <dbReference type="EMBL" id="KAK5048723.1"/>
    </source>
</evidence>
<feature type="transmembrane region" description="Helical" evidence="6">
    <location>
        <begin position="247"/>
        <end position="264"/>
    </location>
</feature>
<feature type="transmembrane region" description="Helical" evidence="6">
    <location>
        <begin position="70"/>
        <end position="90"/>
    </location>
</feature>
<proteinExistence type="predicted"/>
<sequence length="515" mass="55210">MILGQVMARDIGGISKVSWLSSGVSIVNMSFGPAFSQAADYWGRKWFIVASCSIGMVGAIIVSRAQSMNIAILGTTLASMVLAAQPLTFTVASEILPRRYRVLGQAFVNLGLASGGVLALLGGNALAEAFGEGWRIIWYMETGFLAFAATVTTFMYNPPQRPEEVSLTTRAKLGMLDWTAIISLTIGVVLFVMGLTWANNPYPWRDAHVLGPFLIGSAILIALVIHQTKLKKDGLFHHGAFKSDRNLAIALICVGIEGLVYFVANVYYPMEVAILFTSDANQIALHWSVSLFSMFFALAVIVWYIPTKRDMRTPLVISYVFVALFFGLLLAVEPGKTALMWVAPIFVGLGTGIGYTVCVVVAHFGAPQEFLSLASGMIICIRAFGASIGVPIFVSMFNSQTTKYLPRYIANAVLPLGLAPKDLPAFIQALLSSDSKSLMQIPGVSPDVIAAGVSGLQQGYIKSFQAPHITAIILAVVGLIASCFVINPKAAFNMHVDSPLVENKVAPTKEAAASA</sequence>
<evidence type="ECO:0000256" key="5">
    <source>
        <dbReference type="ARBA" id="ARBA00023136"/>
    </source>
</evidence>
<dbReference type="Proteomes" id="UP001358417">
    <property type="component" value="Unassembled WGS sequence"/>
</dbReference>
<dbReference type="PANTHER" id="PTHR23501">
    <property type="entry name" value="MAJOR FACILITATOR SUPERFAMILY"/>
    <property type="match status" value="1"/>
</dbReference>
<evidence type="ECO:0000256" key="3">
    <source>
        <dbReference type="ARBA" id="ARBA00022692"/>
    </source>
</evidence>
<keyword evidence="3 6" id="KW-0812">Transmembrane</keyword>
<keyword evidence="9" id="KW-1185">Reference proteome</keyword>
<dbReference type="PANTHER" id="PTHR23501:SF195">
    <property type="entry name" value="PEP5"/>
    <property type="match status" value="1"/>
</dbReference>
<feature type="domain" description="Major facilitator superfamily (MFS) profile" evidence="7">
    <location>
        <begin position="1"/>
        <end position="161"/>
    </location>
</feature>
<feature type="transmembrane region" description="Helical" evidence="6">
    <location>
        <begin position="376"/>
        <end position="397"/>
    </location>
</feature>
<dbReference type="GO" id="GO:0005886">
    <property type="term" value="C:plasma membrane"/>
    <property type="evidence" value="ECO:0007669"/>
    <property type="project" value="TreeGrafter"/>
</dbReference>
<feature type="transmembrane region" description="Helical" evidence="6">
    <location>
        <begin position="313"/>
        <end position="332"/>
    </location>
</feature>
<dbReference type="AlphaFoldDB" id="A0AAV9N3E3"/>
<comment type="subcellular location">
    <subcellularLocation>
        <location evidence="1">Membrane</location>
        <topology evidence="1">Multi-pass membrane protein</topology>
    </subcellularLocation>
</comment>
<dbReference type="PROSITE" id="PS50850">
    <property type="entry name" value="MFS"/>
    <property type="match status" value="1"/>
</dbReference>
<dbReference type="RefSeq" id="XP_064704082.1">
    <property type="nucleotide sequence ID" value="XM_064849379.1"/>
</dbReference>
<organism evidence="8 9">
    <name type="scientific">Exophiala bonariae</name>
    <dbReference type="NCBI Taxonomy" id="1690606"/>
    <lineage>
        <taxon>Eukaryota</taxon>
        <taxon>Fungi</taxon>
        <taxon>Dikarya</taxon>
        <taxon>Ascomycota</taxon>
        <taxon>Pezizomycotina</taxon>
        <taxon>Eurotiomycetes</taxon>
        <taxon>Chaetothyriomycetidae</taxon>
        <taxon>Chaetothyriales</taxon>
        <taxon>Herpotrichiellaceae</taxon>
        <taxon>Exophiala</taxon>
    </lineage>
</organism>
<feature type="transmembrane region" description="Helical" evidence="6">
    <location>
        <begin position="338"/>
        <end position="364"/>
    </location>
</feature>
<dbReference type="SUPFAM" id="SSF103473">
    <property type="entry name" value="MFS general substrate transporter"/>
    <property type="match status" value="1"/>
</dbReference>
<dbReference type="Pfam" id="PF06609">
    <property type="entry name" value="TRI12"/>
    <property type="match status" value="1"/>
</dbReference>
<accession>A0AAV9N3E3</accession>
<evidence type="ECO:0000313" key="9">
    <source>
        <dbReference type="Proteomes" id="UP001358417"/>
    </source>
</evidence>
<feature type="transmembrane region" description="Helical" evidence="6">
    <location>
        <begin position="176"/>
        <end position="197"/>
    </location>
</feature>
<evidence type="ECO:0000256" key="4">
    <source>
        <dbReference type="ARBA" id="ARBA00022989"/>
    </source>
</evidence>
<name>A0AAV9N3E3_9EURO</name>
<protein>
    <recommendedName>
        <fullName evidence="7">Major facilitator superfamily (MFS) profile domain-containing protein</fullName>
    </recommendedName>
</protein>
<comment type="caution">
    <text evidence="8">The sequence shown here is derived from an EMBL/GenBank/DDBJ whole genome shotgun (WGS) entry which is preliminary data.</text>
</comment>
<feature type="transmembrane region" description="Helical" evidence="6">
    <location>
        <begin position="46"/>
        <end position="64"/>
    </location>
</feature>
<dbReference type="GeneID" id="89973989"/>
<keyword evidence="2" id="KW-0813">Transport</keyword>
<feature type="transmembrane region" description="Helical" evidence="6">
    <location>
        <begin position="136"/>
        <end position="156"/>
    </location>
</feature>
<keyword evidence="4 6" id="KW-1133">Transmembrane helix</keyword>
<dbReference type="InterPro" id="IPR010573">
    <property type="entry name" value="MFS_Str1/Tri12-like"/>
</dbReference>
<dbReference type="EMBL" id="JAVRRD010000021">
    <property type="protein sequence ID" value="KAK5048723.1"/>
    <property type="molecule type" value="Genomic_DNA"/>
</dbReference>
<gene>
    <name evidence="8" type="ORF">LTR84_005815</name>
</gene>
<dbReference type="Gene3D" id="1.20.1250.20">
    <property type="entry name" value="MFS general substrate transporter like domains"/>
    <property type="match status" value="1"/>
</dbReference>
<dbReference type="InterPro" id="IPR036259">
    <property type="entry name" value="MFS_trans_sf"/>
</dbReference>
<reference evidence="8 9" key="1">
    <citation type="submission" date="2023-08" db="EMBL/GenBank/DDBJ databases">
        <title>Black Yeasts Isolated from many extreme environments.</title>
        <authorList>
            <person name="Coleine C."/>
            <person name="Stajich J.E."/>
            <person name="Selbmann L."/>
        </authorList>
    </citation>
    <scope>NUCLEOTIDE SEQUENCE [LARGE SCALE GENOMIC DNA]</scope>
    <source>
        <strain evidence="8 9">CCFEE 5792</strain>
    </source>
</reference>
<evidence type="ECO:0000256" key="1">
    <source>
        <dbReference type="ARBA" id="ARBA00004141"/>
    </source>
</evidence>
<feature type="transmembrane region" description="Helical" evidence="6">
    <location>
        <begin position="466"/>
        <end position="486"/>
    </location>
</feature>